<dbReference type="SFLD" id="SFLDG01072">
    <property type="entry name" value="dehydrogenase_like"/>
    <property type="match status" value="1"/>
</dbReference>
<comment type="caution">
    <text evidence="8">The sequence shown here is derived from an EMBL/GenBank/DDBJ whole genome shotgun (WGS) entry which is preliminary data.</text>
</comment>
<protein>
    <submittedName>
        <fullName evidence="8">Radical SAM protein</fullName>
    </submittedName>
</protein>
<dbReference type="SUPFAM" id="SSF102114">
    <property type="entry name" value="Radical SAM enzymes"/>
    <property type="match status" value="1"/>
</dbReference>
<dbReference type="InterPro" id="IPR007197">
    <property type="entry name" value="rSAM"/>
</dbReference>
<keyword evidence="5" id="KW-0408">Iron</keyword>
<dbReference type="InterPro" id="IPR058240">
    <property type="entry name" value="rSAM_sf"/>
</dbReference>
<name>A0A845PXN7_9FLAO</name>
<dbReference type="EMBL" id="JAAABJ010000577">
    <property type="protein sequence ID" value="NAW51606.1"/>
    <property type="molecule type" value="Genomic_DNA"/>
</dbReference>
<dbReference type="PANTHER" id="PTHR43273:SF8">
    <property type="entry name" value="RADICAL SAM DOMAIN PROTEIN"/>
    <property type="match status" value="1"/>
</dbReference>
<feature type="domain" description="Radical SAM core" evidence="7">
    <location>
        <begin position="2"/>
        <end position="244"/>
    </location>
</feature>
<dbReference type="SFLD" id="SFLDG01067">
    <property type="entry name" value="SPASM/twitch_domain_containing"/>
    <property type="match status" value="1"/>
</dbReference>
<keyword evidence="6" id="KW-0411">Iron-sulfur</keyword>
<dbReference type="SFLD" id="SFLDS00029">
    <property type="entry name" value="Radical_SAM"/>
    <property type="match status" value="1"/>
</dbReference>
<dbReference type="RefSeq" id="WP_166519875.1">
    <property type="nucleotide sequence ID" value="NZ_JAAABJ010000577.1"/>
</dbReference>
<dbReference type="GO" id="GO:0016491">
    <property type="term" value="F:oxidoreductase activity"/>
    <property type="evidence" value="ECO:0007669"/>
    <property type="project" value="InterPro"/>
</dbReference>
<gene>
    <name evidence="8" type="ORF">GNY06_09505</name>
</gene>
<dbReference type="InterPro" id="IPR000385">
    <property type="entry name" value="MoaA_NifB_PqqE_Fe-S-bd_CS"/>
</dbReference>
<dbReference type="PROSITE" id="PS51918">
    <property type="entry name" value="RADICAL_SAM"/>
    <property type="match status" value="1"/>
</dbReference>
<evidence type="ECO:0000259" key="7">
    <source>
        <dbReference type="PROSITE" id="PS51918"/>
    </source>
</evidence>
<reference evidence="8 9" key="1">
    <citation type="submission" date="2019-11" db="EMBL/GenBank/DDBJ databases">
        <title>Characterization of Elizabethkingia argenteiflava sp. nov., isolated from inner surface of Soybean Pods.</title>
        <authorList>
            <person name="Mo S."/>
        </authorList>
    </citation>
    <scope>NUCLEOTIDE SEQUENCE [LARGE SCALE GENOMIC DNA]</scope>
    <source>
        <strain evidence="8 9">YB22</strain>
    </source>
</reference>
<evidence type="ECO:0000256" key="1">
    <source>
        <dbReference type="ARBA" id="ARBA00001966"/>
    </source>
</evidence>
<sequence length="419" mass="47673">MKNNPTCRNLVVKIASRCNLNCKYCYMYNMGDESYKLQPKLMSDMVMIQMFNKVKEHCIENNIQGFTFILHGGEPLLSGKKFVEKFVHCAKNILSPKSINVRFSLQTNGLLLDESWCHLLSKLGITIGISIDGLKEDNDANRIDHSGRGSYDRIIKAIKISHKSNIDVGVLSVININSNPIQIYNHFKEIGIKSVDFLIPEATYQSLPAKPIKGQYVKSKTPYADWLIDLFDIWINDENRLNIRRFNQYIHSIMGGDINGDEMGNLHNEVLVVETNGTFEAVDALKVCGESFTKTNTTVMQSSISDALKTDLAEQYYYSHFNLPKKCIVCPINETCGGGYIPHRYNIENGFNNPSVYCNDLLKLIIHIQNKIVEFLPAPLRGENGINKLSYNDAIHIIEKKLLNAVDPNYSYKLENFRR</sequence>
<organism evidence="8 9">
    <name type="scientific">Elizabethkingia argenteiflava</name>
    <dbReference type="NCBI Taxonomy" id="2681556"/>
    <lineage>
        <taxon>Bacteria</taxon>
        <taxon>Pseudomonadati</taxon>
        <taxon>Bacteroidota</taxon>
        <taxon>Flavobacteriia</taxon>
        <taxon>Flavobacteriales</taxon>
        <taxon>Weeksellaceae</taxon>
        <taxon>Elizabethkingia</taxon>
    </lineage>
</organism>
<dbReference type="PANTHER" id="PTHR43273">
    <property type="entry name" value="ANAEROBIC SULFATASE-MATURATING ENZYME HOMOLOG ASLB-RELATED"/>
    <property type="match status" value="1"/>
</dbReference>
<accession>A0A845PXN7</accession>
<keyword evidence="4" id="KW-0479">Metal-binding</keyword>
<keyword evidence="9" id="KW-1185">Reference proteome</keyword>
<dbReference type="CDD" id="cd01335">
    <property type="entry name" value="Radical_SAM"/>
    <property type="match status" value="1"/>
</dbReference>
<keyword evidence="2" id="KW-0004">4Fe-4S</keyword>
<dbReference type="Gene3D" id="3.20.20.70">
    <property type="entry name" value="Aldolase class I"/>
    <property type="match status" value="1"/>
</dbReference>
<dbReference type="SFLD" id="SFLDG01386">
    <property type="entry name" value="main_SPASM_domain-containing"/>
    <property type="match status" value="1"/>
</dbReference>
<dbReference type="GO" id="GO:0046872">
    <property type="term" value="F:metal ion binding"/>
    <property type="evidence" value="ECO:0007669"/>
    <property type="project" value="UniProtKB-KW"/>
</dbReference>
<evidence type="ECO:0000256" key="6">
    <source>
        <dbReference type="ARBA" id="ARBA00023014"/>
    </source>
</evidence>
<dbReference type="InterPro" id="IPR013785">
    <property type="entry name" value="Aldolase_TIM"/>
</dbReference>
<proteinExistence type="predicted"/>
<dbReference type="PROSITE" id="PS01305">
    <property type="entry name" value="MOAA_NIFB_PQQE"/>
    <property type="match status" value="1"/>
</dbReference>
<keyword evidence="3" id="KW-0949">S-adenosyl-L-methionine</keyword>
<evidence type="ECO:0000256" key="2">
    <source>
        <dbReference type="ARBA" id="ARBA00022485"/>
    </source>
</evidence>
<evidence type="ECO:0000256" key="5">
    <source>
        <dbReference type="ARBA" id="ARBA00023004"/>
    </source>
</evidence>
<evidence type="ECO:0000256" key="4">
    <source>
        <dbReference type="ARBA" id="ARBA00022723"/>
    </source>
</evidence>
<dbReference type="Proteomes" id="UP000553459">
    <property type="component" value="Unassembled WGS sequence"/>
</dbReference>
<evidence type="ECO:0000313" key="8">
    <source>
        <dbReference type="EMBL" id="NAW51606.1"/>
    </source>
</evidence>
<dbReference type="AlphaFoldDB" id="A0A845PXN7"/>
<dbReference type="Pfam" id="PF04055">
    <property type="entry name" value="Radical_SAM"/>
    <property type="match status" value="1"/>
</dbReference>
<dbReference type="InterPro" id="IPR023867">
    <property type="entry name" value="Sulphatase_maturase_rSAM"/>
</dbReference>
<evidence type="ECO:0000313" key="9">
    <source>
        <dbReference type="Proteomes" id="UP000553459"/>
    </source>
</evidence>
<dbReference type="GO" id="GO:0051539">
    <property type="term" value="F:4 iron, 4 sulfur cluster binding"/>
    <property type="evidence" value="ECO:0007669"/>
    <property type="project" value="UniProtKB-KW"/>
</dbReference>
<comment type="cofactor">
    <cofactor evidence="1">
        <name>[4Fe-4S] cluster</name>
        <dbReference type="ChEBI" id="CHEBI:49883"/>
    </cofactor>
</comment>
<evidence type="ECO:0000256" key="3">
    <source>
        <dbReference type="ARBA" id="ARBA00022691"/>
    </source>
</evidence>